<feature type="transmembrane region" description="Helical" evidence="5">
    <location>
        <begin position="352"/>
        <end position="378"/>
    </location>
</feature>
<feature type="transmembrane region" description="Helical" evidence="5">
    <location>
        <begin position="271"/>
        <end position="292"/>
    </location>
</feature>
<dbReference type="Proteomes" id="UP001229955">
    <property type="component" value="Chromosome"/>
</dbReference>
<dbReference type="KEGG" id="pspc:Strain318_002815"/>
<dbReference type="InterPro" id="IPR030374">
    <property type="entry name" value="PABS"/>
</dbReference>
<keyword evidence="3 4" id="KW-0620">Polyamine biosynthesis</keyword>
<keyword evidence="5" id="KW-0812">Transmembrane</keyword>
<dbReference type="InterPro" id="IPR036259">
    <property type="entry name" value="MFS_trans_sf"/>
</dbReference>
<keyword evidence="7" id="KW-0489">Methyltransferase</keyword>
<evidence type="ECO:0000256" key="3">
    <source>
        <dbReference type="ARBA" id="ARBA00023115"/>
    </source>
</evidence>
<sequence>MTLLLTLLFICSGAAGLVYESLWSRYLGLLVGHGAYAQILVLVIFLGGMAGGAAWIARRATRIGDPLRWYAIVEALVGLLGLAFHDVFVATSAFAYDTLFPALGGTATVTIAKWTIAALLILPQSLLLGATFPLMTAGVLRRQAADRAGRTIGLLYFANSLGAAIGVLVAGFWLLEIAGLPGTLIVAAVVNLLVAAAAYLLSGRQPLAARDAADTPSVAAAPDATDAGAALPSGAFAQLLLSVAFGTAVASFIYEIAWIRMLSLVLGSATHAFELMLSAFILGLAIGAFVIRRRADGSGDPLRQLGLVQVAMGAAAILSLGWYLDAFGWMATLMETVQRNEAGYAAFHVGRYALAMAIMLPATICAGMTLPLITRALLRSARGERAIGTVYAWNTVGSIIGASAAGLWLLPAIGVRGTLILGGTIDLALGCWLLWVAAPLRAGGRRTATLALGATAALVLVSSLSPGFDPSVLSSGVFRYGTVAEAGSRDILFYRDGRTASVSVQMGSDSGFTLATNGKPDASLQAVWFEPPRPDSLRPALASDNATQALLALITLAHAPTAREAAVIGHGAGMTTHFLLGSPTMERVTTIEIEPEMVEAAKQLMPANARAFEDPRSVTVIDDARAFFAATSHRFDVIVSEPSNPWVSGVSALFTEEFYARAARQLAPGGVFGQWLHLYEIEDALVLGILKALSTQFRSYELYLTNDVDVLVVASNADSLPTPDWSVFRTEDVALDLARFRPLSDAALRATWLVGHRQLGPALARDSASNSDFYPQLDLRAERARFLGVEADAFASMHSDRFALADAMAERVIAPLGLARAPLSHARFDAQAKSVQMRQRVSGNDTSAVLVGVRAAQLRDARLSLELASDRPPPDWPLWFAEVLQVERDRHQGTMGVVDAAWYAQVERYLTRQRAPEGAQSAWRFLRAAVTYDWPTAAAEVRTQIAERDRGRAWLPPALLLDAAVLARLRTGDVTGAQAAFARLGNAAGRRPEDLRTRMLDALVN</sequence>
<keyword evidence="9" id="KW-1185">Reference proteome</keyword>
<evidence type="ECO:0000256" key="2">
    <source>
        <dbReference type="ARBA" id="ARBA00022679"/>
    </source>
</evidence>
<evidence type="ECO:0000313" key="7">
    <source>
        <dbReference type="EMBL" id="WKW13492.1"/>
    </source>
</evidence>
<feature type="transmembrane region" description="Helical" evidence="5">
    <location>
        <begin position="419"/>
        <end position="438"/>
    </location>
</feature>
<keyword evidence="5" id="KW-1133">Transmembrane helix</keyword>
<dbReference type="Gene3D" id="3.40.50.150">
    <property type="entry name" value="Vaccinia Virus protein VP39"/>
    <property type="match status" value="1"/>
</dbReference>
<dbReference type="EMBL" id="CP130613">
    <property type="protein sequence ID" value="WKW16399.1"/>
    <property type="molecule type" value="Genomic_DNA"/>
</dbReference>
<name>A0AA49JWT1_9BACT</name>
<dbReference type="SUPFAM" id="SSF103473">
    <property type="entry name" value="MFS general substrate transporter"/>
    <property type="match status" value="1"/>
</dbReference>
<gene>
    <name evidence="7" type="ORF">Strain138_002815</name>
    <name evidence="8" type="ORF">Strain318_002815</name>
</gene>
<keyword evidence="5" id="KW-0472">Membrane</keyword>
<reference evidence="7" key="1">
    <citation type="submission" date="2023-07" db="EMBL/GenBank/DDBJ databases">
        <authorList>
            <person name="Haufschild T."/>
            <person name="Kallscheuer N."/>
            <person name="Hammer J."/>
            <person name="Kohn T."/>
            <person name="Kabuu M."/>
            <person name="Jogler M."/>
            <person name="Wohfarth N."/>
            <person name="Heuer A."/>
            <person name="Rohde M."/>
            <person name="van Teeseling M.C.F."/>
            <person name="Jogler C."/>
        </authorList>
    </citation>
    <scope>NUCLEOTIDE SEQUENCE</scope>
    <source>
        <strain evidence="7">Strain 138</strain>
        <strain evidence="8">Strain 318</strain>
    </source>
</reference>
<evidence type="ECO:0000259" key="6">
    <source>
        <dbReference type="PROSITE" id="PS51006"/>
    </source>
</evidence>
<dbReference type="InterPro" id="IPR029063">
    <property type="entry name" value="SAM-dependent_MTases_sf"/>
</dbReference>
<feature type="transmembrane region" description="Helical" evidence="5">
    <location>
        <begin position="152"/>
        <end position="174"/>
    </location>
</feature>
<dbReference type="EMBL" id="CP130612">
    <property type="protein sequence ID" value="WKW13492.1"/>
    <property type="molecule type" value="Genomic_DNA"/>
</dbReference>
<dbReference type="PANTHER" id="PTHR43317:SF3">
    <property type="entry name" value="BLR2883 PROTEIN"/>
    <property type="match status" value="1"/>
</dbReference>
<dbReference type="AlphaFoldDB" id="A0AA49JWT1"/>
<dbReference type="RefSeq" id="WP_367886345.1">
    <property type="nucleotide sequence ID" value="NZ_CP130612.1"/>
</dbReference>
<accession>A0AA49JWT1</accession>
<dbReference type="GO" id="GO:0006596">
    <property type="term" value="P:polyamine biosynthetic process"/>
    <property type="evidence" value="ECO:0007669"/>
    <property type="project" value="UniProtKB-UniRule"/>
</dbReference>
<feature type="transmembrane region" description="Helical" evidence="5">
    <location>
        <begin position="450"/>
        <end position="468"/>
    </location>
</feature>
<dbReference type="Pfam" id="PF01564">
    <property type="entry name" value="Spermine_synth"/>
    <property type="match status" value="1"/>
</dbReference>
<feature type="transmembrane region" description="Helical" evidence="5">
    <location>
        <begin position="239"/>
        <end position="259"/>
    </location>
</feature>
<proteinExistence type="inferred from homology"/>
<dbReference type="PANTHER" id="PTHR43317">
    <property type="entry name" value="THERMOSPERMINE SYNTHASE ACAULIS5"/>
    <property type="match status" value="1"/>
</dbReference>
<evidence type="ECO:0000256" key="4">
    <source>
        <dbReference type="PROSITE-ProRule" id="PRU00354"/>
    </source>
</evidence>
<dbReference type="CDD" id="cd02440">
    <property type="entry name" value="AdoMet_MTases"/>
    <property type="match status" value="1"/>
</dbReference>
<dbReference type="PROSITE" id="PS51006">
    <property type="entry name" value="PABS_2"/>
    <property type="match status" value="1"/>
</dbReference>
<dbReference type="GO" id="GO:0008168">
    <property type="term" value="F:methyltransferase activity"/>
    <property type="evidence" value="ECO:0007669"/>
    <property type="project" value="UniProtKB-KW"/>
</dbReference>
<protein>
    <submittedName>
        <fullName evidence="7">Methyltransferase domain-containing protein</fullName>
    </submittedName>
</protein>
<feature type="domain" description="PABS" evidence="6">
    <location>
        <begin position="556"/>
        <end position="732"/>
    </location>
</feature>
<comment type="similarity">
    <text evidence="1">Belongs to the spermidine/spermine synthase family.</text>
</comment>
<evidence type="ECO:0000256" key="1">
    <source>
        <dbReference type="ARBA" id="ARBA00007867"/>
    </source>
</evidence>
<evidence type="ECO:0000256" key="5">
    <source>
        <dbReference type="SAM" id="Phobius"/>
    </source>
</evidence>
<accession>A0AA49K2P2</accession>
<feature type="transmembrane region" description="Helical" evidence="5">
    <location>
        <begin position="35"/>
        <end position="57"/>
    </location>
</feature>
<comment type="caution">
    <text evidence="4">Lacks conserved residue(s) required for the propagation of feature annotation.</text>
</comment>
<dbReference type="SUPFAM" id="SSF53335">
    <property type="entry name" value="S-adenosyl-L-methionine-dependent methyltransferases"/>
    <property type="match status" value="1"/>
</dbReference>
<feature type="transmembrane region" description="Helical" evidence="5">
    <location>
        <begin position="390"/>
        <end position="413"/>
    </location>
</feature>
<dbReference type="GO" id="GO:0032259">
    <property type="term" value="P:methylation"/>
    <property type="evidence" value="ECO:0007669"/>
    <property type="project" value="UniProtKB-KW"/>
</dbReference>
<feature type="transmembrane region" description="Helical" evidence="5">
    <location>
        <begin position="304"/>
        <end position="324"/>
    </location>
</feature>
<feature type="transmembrane region" description="Helical" evidence="5">
    <location>
        <begin position="69"/>
        <end position="96"/>
    </location>
</feature>
<feature type="transmembrane region" description="Helical" evidence="5">
    <location>
        <begin position="180"/>
        <end position="201"/>
    </location>
</feature>
<organism evidence="7">
    <name type="scientific">Pseudogemmatithrix spongiicola</name>
    <dbReference type="NCBI Taxonomy" id="3062599"/>
    <lineage>
        <taxon>Bacteria</taxon>
        <taxon>Pseudomonadati</taxon>
        <taxon>Gemmatimonadota</taxon>
        <taxon>Gemmatimonadia</taxon>
        <taxon>Gemmatimonadales</taxon>
        <taxon>Gemmatimonadaceae</taxon>
        <taxon>Pseudogemmatithrix</taxon>
    </lineage>
</organism>
<feature type="transmembrane region" description="Helical" evidence="5">
    <location>
        <begin position="116"/>
        <end position="140"/>
    </location>
</feature>
<evidence type="ECO:0000313" key="8">
    <source>
        <dbReference type="EMBL" id="WKW16399.1"/>
    </source>
</evidence>
<keyword evidence="2 4" id="KW-0808">Transferase</keyword>
<evidence type="ECO:0000313" key="9">
    <source>
        <dbReference type="Proteomes" id="UP001229955"/>
    </source>
</evidence>